<evidence type="ECO:0008006" key="4">
    <source>
        <dbReference type="Google" id="ProtNLM"/>
    </source>
</evidence>
<dbReference type="AlphaFoldDB" id="A0A378U4V5"/>
<organism evidence="2 3">
    <name type="scientific">Myroides odoratus</name>
    <name type="common">Flavobacterium odoratum</name>
    <dbReference type="NCBI Taxonomy" id="256"/>
    <lineage>
        <taxon>Bacteria</taxon>
        <taxon>Pseudomonadati</taxon>
        <taxon>Bacteroidota</taxon>
        <taxon>Flavobacteriia</taxon>
        <taxon>Flavobacteriales</taxon>
        <taxon>Flavobacteriaceae</taxon>
        <taxon>Myroides</taxon>
    </lineage>
</organism>
<evidence type="ECO:0000256" key="1">
    <source>
        <dbReference type="SAM" id="SignalP"/>
    </source>
</evidence>
<protein>
    <recommendedName>
        <fullName evidence="4">Outer membrane protein beta-barrel domain-containing protein</fullName>
    </recommendedName>
</protein>
<accession>A0A378U4V5</accession>
<dbReference type="Proteomes" id="UP000255024">
    <property type="component" value="Unassembled WGS sequence"/>
</dbReference>
<dbReference type="RefSeq" id="WP_115092219.1">
    <property type="nucleotide sequence ID" value="NZ_CP068107.1"/>
</dbReference>
<proteinExistence type="predicted"/>
<keyword evidence="3" id="KW-1185">Reference proteome</keyword>
<evidence type="ECO:0000313" key="3">
    <source>
        <dbReference type="Proteomes" id="UP000255024"/>
    </source>
</evidence>
<name>A0A378U4V5_MYROD</name>
<dbReference type="EMBL" id="UGQL01000002">
    <property type="protein sequence ID" value="STZ69500.1"/>
    <property type="molecule type" value="Genomic_DNA"/>
</dbReference>
<gene>
    <name evidence="2" type="ORF">NCTC11179_03006</name>
</gene>
<dbReference type="Gene3D" id="2.40.160.170">
    <property type="match status" value="1"/>
</dbReference>
<feature type="signal peptide" evidence="1">
    <location>
        <begin position="1"/>
        <end position="23"/>
    </location>
</feature>
<sequence length="260" mass="29057">MKIKRLSFLLLSSLLLGPCILLAQHSTPSQDVEAFKQLTIATGLTTLGFNLEIATPLSPHFLLKGGFNTYSYSTQSHRFNLDDPYGALRQAFGQNVAYDMKAKMNNVHGNLVVDYYPFKGGILYLSGGFYFGKTKLSANGIIVNRDGSPAQLQPPYDWPELDFNGQKLDITNGKLDAELTLGNTIKPYIGIGLGRAVPKRRFGVKFELGLLYAGDYELKQNGVEISPTLARGNNFGEVDTYINWFKYYPMAKLQLQYRIF</sequence>
<reference evidence="2 3" key="1">
    <citation type="submission" date="2018-06" db="EMBL/GenBank/DDBJ databases">
        <authorList>
            <consortium name="Pathogen Informatics"/>
            <person name="Doyle S."/>
        </authorList>
    </citation>
    <scope>NUCLEOTIDE SEQUENCE [LARGE SCALE GENOMIC DNA]</scope>
    <source>
        <strain evidence="2 3">NCTC11179</strain>
    </source>
</reference>
<evidence type="ECO:0000313" key="2">
    <source>
        <dbReference type="EMBL" id="STZ69500.1"/>
    </source>
</evidence>
<keyword evidence="1" id="KW-0732">Signal</keyword>
<feature type="chain" id="PRO_5016995604" description="Outer membrane protein beta-barrel domain-containing protein" evidence="1">
    <location>
        <begin position="24"/>
        <end position="260"/>
    </location>
</feature>